<comment type="caution">
    <text evidence="2">The sequence shown here is derived from an EMBL/GenBank/DDBJ whole genome shotgun (WGS) entry which is preliminary data.</text>
</comment>
<reference evidence="2 3" key="1">
    <citation type="submission" date="2021-11" db="EMBL/GenBank/DDBJ databases">
        <authorList>
            <person name="Lee D.-H."/>
            <person name="Kim S.-B."/>
        </authorList>
    </citation>
    <scope>NUCLEOTIDE SEQUENCE [LARGE SCALE GENOMIC DNA]</scope>
    <source>
        <strain evidence="2 3">KCTC 52223</strain>
    </source>
</reference>
<proteinExistence type="predicted"/>
<evidence type="ECO:0000313" key="2">
    <source>
        <dbReference type="EMBL" id="MCC8429726.1"/>
    </source>
</evidence>
<evidence type="ECO:0000313" key="3">
    <source>
        <dbReference type="Proteomes" id="UP001198862"/>
    </source>
</evidence>
<dbReference type="InterPro" id="IPR012433">
    <property type="entry name" value="Imm11"/>
</dbReference>
<organism evidence="2 3">
    <name type="scientific">Reyranella aquatilis</name>
    <dbReference type="NCBI Taxonomy" id="2035356"/>
    <lineage>
        <taxon>Bacteria</taxon>
        <taxon>Pseudomonadati</taxon>
        <taxon>Pseudomonadota</taxon>
        <taxon>Alphaproteobacteria</taxon>
        <taxon>Hyphomicrobiales</taxon>
        <taxon>Reyranellaceae</taxon>
        <taxon>Reyranella</taxon>
    </lineage>
</organism>
<dbReference type="EMBL" id="JAJISD010000004">
    <property type="protein sequence ID" value="MCC8429726.1"/>
    <property type="molecule type" value="Genomic_DNA"/>
</dbReference>
<dbReference type="Pfam" id="PF07791">
    <property type="entry name" value="Imm11"/>
    <property type="match status" value="1"/>
</dbReference>
<name>A0ABS8KUG4_9HYPH</name>
<evidence type="ECO:0000259" key="1">
    <source>
        <dbReference type="Pfam" id="PF07791"/>
    </source>
</evidence>
<accession>A0ABS8KUG4</accession>
<dbReference type="Proteomes" id="UP001198862">
    <property type="component" value="Unassembled WGS sequence"/>
</dbReference>
<feature type="domain" description="Immunity MXAN-0049 protein" evidence="1">
    <location>
        <begin position="22"/>
        <end position="82"/>
    </location>
</feature>
<protein>
    <recommendedName>
        <fullName evidence="1">Immunity MXAN-0049 protein domain-containing protein</fullName>
    </recommendedName>
</protein>
<sequence length="197" mass="22192">MSHPLPDLDGREIVQNIYHYDDFFIASETIRNFLIRIAGGEAEAVRIDVRHDDGKSPREAYFAVKILRTIDCIDLTRSLVNRGHPAFREDIVPFEQDLTSLSLTSELASEFANVDGAKYVSCPRWQRAKSITLIESRIPAGTTVFQPAFWPGHLIATEDFDSELASLCSGVSLGYCSWRLPLSDPHGAHMRLMQDLR</sequence>
<keyword evidence="3" id="KW-1185">Reference proteome</keyword>
<gene>
    <name evidence="2" type="ORF">LJ725_12170</name>
</gene>